<name>A0A1W6CU61_9RHOB</name>
<evidence type="ECO:0000256" key="2">
    <source>
        <dbReference type="ARBA" id="ARBA00023027"/>
    </source>
</evidence>
<dbReference type="EMBL" id="CP020612">
    <property type="protein sequence ID" value="ARJ68422.1"/>
    <property type="molecule type" value="Genomic_DNA"/>
</dbReference>
<reference evidence="4 5" key="1">
    <citation type="submission" date="2017-03" db="EMBL/GenBank/DDBJ databases">
        <title>Genome sequence of Paracoccus contaminans isolated from a water microcosm.</title>
        <authorList>
            <person name="Aurass P."/>
            <person name="Karste S."/>
            <person name="Trost E."/>
            <person name="Glaeser S.P."/>
            <person name="Kaempfer P."/>
            <person name="Flieger A."/>
        </authorList>
    </citation>
    <scope>NUCLEOTIDE SEQUENCE [LARGE SCALE GENOMIC DNA]</scope>
    <source>
        <strain evidence="5">RKI 16-01929T\LMG 29738T\CCM 8701T\CIP 111112T</strain>
    </source>
</reference>
<dbReference type="GO" id="GO:0016616">
    <property type="term" value="F:oxidoreductase activity, acting on the CH-OH group of donors, NAD or NADP as acceptor"/>
    <property type="evidence" value="ECO:0007669"/>
    <property type="project" value="UniProtKB-ARBA"/>
</dbReference>
<dbReference type="InterPro" id="IPR029753">
    <property type="entry name" value="D-isomer_DH_CS"/>
</dbReference>
<keyword evidence="5" id="KW-1185">Reference proteome</keyword>
<dbReference type="InterPro" id="IPR036291">
    <property type="entry name" value="NAD(P)-bd_dom_sf"/>
</dbReference>
<dbReference type="InterPro" id="IPR006140">
    <property type="entry name" value="D-isomer_DH_NAD-bd"/>
</dbReference>
<organism evidence="4 5">
    <name type="scientific">Paracoccus contaminans</name>
    <dbReference type="NCBI Taxonomy" id="1945662"/>
    <lineage>
        <taxon>Bacteria</taxon>
        <taxon>Pseudomonadati</taxon>
        <taxon>Pseudomonadota</taxon>
        <taxon>Alphaproteobacteria</taxon>
        <taxon>Rhodobacterales</taxon>
        <taxon>Paracoccaceae</taxon>
        <taxon>Paracoccus</taxon>
    </lineage>
</organism>
<evidence type="ECO:0000256" key="1">
    <source>
        <dbReference type="ARBA" id="ARBA00023002"/>
    </source>
</evidence>
<keyword evidence="2" id="KW-0520">NAD</keyword>
<proteinExistence type="predicted"/>
<sequence>MRAFFAARAALWNSWAPALRAACPELDLAREGDPAGFDAVIYAPGFPKDGRAMDFAPFTRARLVQSLWAGVERIAPNPTLIQPLCRMVDPGLAQGMVEYCAGWTLRAHLGMDRFAQDGLWRNDCPPPLAAQRRVSVLGMGELGGAVADALAALGFRVTGWSASGRPRPGIEVLGGPDLHRALGRADILVTLLPDTPATRDLLDADRLALLPQGAWIINPGRGTLIVEDDLLAALNSGRLSHAVLDVFRTEPLPPAHPFWSHPQITVTPHVAAETRPASAAPVVAENLRRAMAGRPLLHQVDRARGY</sequence>
<dbReference type="AlphaFoldDB" id="A0A1W6CU61"/>
<dbReference type="PROSITE" id="PS00671">
    <property type="entry name" value="D_2_HYDROXYACID_DH_3"/>
    <property type="match status" value="1"/>
</dbReference>
<keyword evidence="4" id="KW-0670">Pyruvate</keyword>
<dbReference type="Gene3D" id="3.40.50.720">
    <property type="entry name" value="NAD(P)-binding Rossmann-like Domain"/>
    <property type="match status" value="2"/>
</dbReference>
<keyword evidence="1" id="KW-0560">Oxidoreductase</keyword>
<accession>A0A1W6CU61</accession>
<dbReference type="GO" id="GO:0051287">
    <property type="term" value="F:NAD binding"/>
    <property type="evidence" value="ECO:0007669"/>
    <property type="project" value="InterPro"/>
</dbReference>
<dbReference type="PANTHER" id="PTHR43333">
    <property type="entry name" value="2-HACID_DH_C DOMAIN-CONTAINING PROTEIN"/>
    <property type="match status" value="1"/>
</dbReference>
<protein>
    <submittedName>
        <fullName evidence="4">Glyoxylate/hydroxypyruvate reductase A</fullName>
    </submittedName>
</protein>
<evidence type="ECO:0000259" key="3">
    <source>
        <dbReference type="Pfam" id="PF02826"/>
    </source>
</evidence>
<dbReference type="STRING" id="1945662.B0A89_00910"/>
<dbReference type="Proteomes" id="UP000193017">
    <property type="component" value="Chromosome"/>
</dbReference>
<evidence type="ECO:0000313" key="5">
    <source>
        <dbReference type="Proteomes" id="UP000193017"/>
    </source>
</evidence>
<dbReference type="KEGG" id="pcon:B0A89_00910"/>
<gene>
    <name evidence="4" type="ORF">B0A89_00910</name>
</gene>
<evidence type="ECO:0000313" key="4">
    <source>
        <dbReference type="EMBL" id="ARJ68422.1"/>
    </source>
</evidence>
<dbReference type="SUPFAM" id="SSF51735">
    <property type="entry name" value="NAD(P)-binding Rossmann-fold domains"/>
    <property type="match status" value="1"/>
</dbReference>
<dbReference type="Pfam" id="PF02826">
    <property type="entry name" value="2-Hacid_dh_C"/>
    <property type="match status" value="1"/>
</dbReference>
<dbReference type="RefSeq" id="WP_085376531.1">
    <property type="nucleotide sequence ID" value="NZ_CP020612.1"/>
</dbReference>
<dbReference type="PANTHER" id="PTHR43333:SF1">
    <property type="entry name" value="D-ISOMER SPECIFIC 2-HYDROXYACID DEHYDROGENASE NAD-BINDING DOMAIN-CONTAINING PROTEIN"/>
    <property type="match status" value="1"/>
</dbReference>
<dbReference type="CDD" id="cd12164">
    <property type="entry name" value="GDH_like_2"/>
    <property type="match status" value="1"/>
</dbReference>
<feature type="domain" description="D-isomer specific 2-hydroxyacid dehydrogenase NAD-binding" evidence="3">
    <location>
        <begin position="106"/>
        <end position="271"/>
    </location>
</feature>